<dbReference type="RefSeq" id="WP_092685637.1">
    <property type="nucleotide sequence ID" value="NZ_FNMZ01000017.1"/>
</dbReference>
<dbReference type="AlphaFoldDB" id="A0A1H3G4G6"/>
<evidence type="ECO:0000313" key="1">
    <source>
        <dbReference type="EMBL" id="SDX98000.1"/>
    </source>
</evidence>
<gene>
    <name evidence="1" type="ORF">SAMN05444336_11710</name>
</gene>
<protein>
    <submittedName>
        <fullName evidence="1">Uncharacterized protein</fullName>
    </submittedName>
</protein>
<dbReference type="Pfam" id="PF03692">
    <property type="entry name" value="CxxCxxCC"/>
    <property type="match status" value="1"/>
</dbReference>
<dbReference type="STRING" id="356660.SAMN05444336_11710"/>
<dbReference type="EMBL" id="FNMZ01000017">
    <property type="protein sequence ID" value="SDX98000.1"/>
    <property type="molecule type" value="Genomic_DNA"/>
</dbReference>
<organism evidence="1 2">
    <name type="scientific">Albimonas donghaensis</name>
    <dbReference type="NCBI Taxonomy" id="356660"/>
    <lineage>
        <taxon>Bacteria</taxon>
        <taxon>Pseudomonadati</taxon>
        <taxon>Pseudomonadota</taxon>
        <taxon>Alphaproteobacteria</taxon>
        <taxon>Rhodobacterales</taxon>
        <taxon>Paracoccaceae</taxon>
        <taxon>Albimonas</taxon>
    </lineage>
</organism>
<accession>A0A1H3G4G6</accession>
<dbReference type="Proteomes" id="UP000199118">
    <property type="component" value="Unassembled WGS sequence"/>
</dbReference>
<dbReference type="OrthoDB" id="9786855at2"/>
<dbReference type="PANTHER" id="PTHR37421:SF1">
    <property type="entry name" value="UPF0260 PROTEIN YCGN"/>
    <property type="match status" value="1"/>
</dbReference>
<name>A0A1H3G4G6_9RHOB</name>
<evidence type="ECO:0000313" key="2">
    <source>
        <dbReference type="Proteomes" id="UP000199118"/>
    </source>
</evidence>
<dbReference type="PANTHER" id="PTHR37421">
    <property type="entry name" value="UPF0260 PROTEIN YCGN"/>
    <property type="match status" value="1"/>
</dbReference>
<dbReference type="InterPro" id="IPR008228">
    <property type="entry name" value="UCP006173"/>
</dbReference>
<dbReference type="NCBIfam" id="NF003501">
    <property type="entry name" value="PRK05170.1-5"/>
    <property type="match status" value="1"/>
</dbReference>
<dbReference type="PIRSF" id="PIRSF006173">
    <property type="entry name" value="UCP006173"/>
    <property type="match status" value="1"/>
</dbReference>
<reference evidence="1 2" key="1">
    <citation type="submission" date="2016-10" db="EMBL/GenBank/DDBJ databases">
        <authorList>
            <person name="de Groot N.N."/>
        </authorList>
    </citation>
    <scope>NUCLEOTIDE SEQUENCE [LARGE SCALE GENOMIC DNA]</scope>
    <source>
        <strain evidence="1 2">DSM 17890</strain>
    </source>
</reference>
<keyword evidence="2" id="KW-1185">Reference proteome</keyword>
<proteinExistence type="predicted"/>
<dbReference type="InterPro" id="IPR005358">
    <property type="entry name" value="Puta_zinc/iron-chelating_dom"/>
</dbReference>
<sequence>MTSEPTALRPDFWRLPLADLTREEWEALCDGCGRCCLVKLEDEDTGALAYTNIHCRLYDPDTCRCGNYSLRKVMVPGCVILTPDTLEDASEWMPETCAYRRLAEGRDLPEWHPLLAGPDGPARAGIPANGVNAPGKLVPEWEVDEDDLEDHAVEGFL</sequence>
<dbReference type="NCBIfam" id="NF003507">
    <property type="entry name" value="PRK05170.2-5"/>
    <property type="match status" value="1"/>
</dbReference>